<gene>
    <name evidence="1" type="ORF">GCM10007927_13660</name>
</gene>
<protein>
    <submittedName>
        <fullName evidence="1">Uncharacterized protein</fullName>
    </submittedName>
</protein>
<name>A0ABQ5VHJ3_9RHOB</name>
<organism evidence="1 2">
    <name type="scientific">Sulfitobacter pacificus</name>
    <dbReference type="NCBI Taxonomy" id="1499314"/>
    <lineage>
        <taxon>Bacteria</taxon>
        <taxon>Pseudomonadati</taxon>
        <taxon>Pseudomonadota</taxon>
        <taxon>Alphaproteobacteria</taxon>
        <taxon>Rhodobacterales</taxon>
        <taxon>Roseobacteraceae</taxon>
        <taxon>Sulfitobacter</taxon>
    </lineage>
</organism>
<reference evidence="1" key="2">
    <citation type="submission" date="2023-01" db="EMBL/GenBank/DDBJ databases">
        <title>Draft genome sequence of Sulfitobacter pacificus strain NBRC 109915.</title>
        <authorList>
            <person name="Sun Q."/>
            <person name="Mori K."/>
        </authorList>
    </citation>
    <scope>NUCLEOTIDE SEQUENCE</scope>
    <source>
        <strain evidence="1">NBRC 109915</strain>
    </source>
</reference>
<comment type="caution">
    <text evidence="1">The sequence shown here is derived from an EMBL/GenBank/DDBJ whole genome shotgun (WGS) entry which is preliminary data.</text>
</comment>
<dbReference type="Proteomes" id="UP001161388">
    <property type="component" value="Unassembled WGS sequence"/>
</dbReference>
<accession>A0ABQ5VHJ3</accession>
<sequence length="122" mass="13515">MNKSAAETLSLTDLLAGVSGQMESLASEVHQIEHAIGDELGVMSAQGAQTITRLQRLDFLRQSLEDLALLMHFLSKNHDGYVEPGIADKLRLDATKALLQERRSARTRFPPDDRILGEVDLF</sequence>
<evidence type="ECO:0000313" key="2">
    <source>
        <dbReference type="Proteomes" id="UP001161388"/>
    </source>
</evidence>
<evidence type="ECO:0000313" key="1">
    <source>
        <dbReference type="EMBL" id="GLQ26563.1"/>
    </source>
</evidence>
<keyword evidence="2" id="KW-1185">Reference proteome</keyword>
<dbReference type="RefSeq" id="WP_284371870.1">
    <property type="nucleotide sequence ID" value="NZ_BSNL01000001.1"/>
</dbReference>
<dbReference type="EMBL" id="BSNL01000001">
    <property type="protein sequence ID" value="GLQ26563.1"/>
    <property type="molecule type" value="Genomic_DNA"/>
</dbReference>
<proteinExistence type="predicted"/>
<reference evidence="1" key="1">
    <citation type="journal article" date="2014" name="Int. J. Syst. Evol. Microbiol.">
        <title>Complete genome of a new Firmicutes species belonging to the dominant human colonic microbiota ('Ruminococcus bicirculans') reveals two chromosomes and a selective capacity to utilize plant glucans.</title>
        <authorList>
            <consortium name="NISC Comparative Sequencing Program"/>
            <person name="Wegmann U."/>
            <person name="Louis P."/>
            <person name="Goesmann A."/>
            <person name="Henrissat B."/>
            <person name="Duncan S.H."/>
            <person name="Flint H.J."/>
        </authorList>
    </citation>
    <scope>NUCLEOTIDE SEQUENCE</scope>
    <source>
        <strain evidence="1">NBRC 109915</strain>
    </source>
</reference>